<organism evidence="7 8">
    <name type="scientific">Rhodocytophaga rosea</name>
    <dbReference type="NCBI Taxonomy" id="2704465"/>
    <lineage>
        <taxon>Bacteria</taxon>
        <taxon>Pseudomonadati</taxon>
        <taxon>Bacteroidota</taxon>
        <taxon>Cytophagia</taxon>
        <taxon>Cytophagales</taxon>
        <taxon>Rhodocytophagaceae</taxon>
        <taxon>Rhodocytophaga</taxon>
    </lineage>
</organism>
<evidence type="ECO:0000313" key="8">
    <source>
        <dbReference type="Proteomes" id="UP000480178"/>
    </source>
</evidence>
<dbReference type="AlphaFoldDB" id="A0A6C0GEE6"/>
<dbReference type="InterPro" id="IPR038468">
    <property type="entry name" value="MmpS_C"/>
</dbReference>
<accession>A0A6C0GEE6</accession>
<evidence type="ECO:0000256" key="2">
    <source>
        <dbReference type="ARBA" id="ARBA00007531"/>
    </source>
</evidence>
<evidence type="ECO:0000256" key="3">
    <source>
        <dbReference type="ARBA" id="ARBA00022475"/>
    </source>
</evidence>
<dbReference type="Gene3D" id="2.60.40.2880">
    <property type="entry name" value="MmpS1-5, C-terminal soluble domain"/>
    <property type="match status" value="1"/>
</dbReference>
<dbReference type="RefSeq" id="WP_162442262.1">
    <property type="nucleotide sequence ID" value="NZ_CP048222.1"/>
</dbReference>
<evidence type="ECO:0000313" key="7">
    <source>
        <dbReference type="EMBL" id="QHT66194.1"/>
    </source>
</evidence>
<evidence type="ECO:0000256" key="1">
    <source>
        <dbReference type="ARBA" id="ARBA00004236"/>
    </source>
</evidence>
<evidence type="ECO:0000256" key="6">
    <source>
        <dbReference type="ARBA" id="ARBA00023136"/>
    </source>
</evidence>
<keyword evidence="4" id="KW-0812">Transmembrane</keyword>
<proteinExistence type="inferred from homology"/>
<evidence type="ECO:0000256" key="4">
    <source>
        <dbReference type="ARBA" id="ARBA00022692"/>
    </source>
</evidence>
<sequence>MKEKINMITRLSVLVLATLFLNECNKSDDPKPAYPKNVSVAYKVSGTGVSKVTSLSYTNATGGSTSLTDTTIPFSVSFNGTVNVGDDLGLSVLHNNSATGNPFNIKLEIYVDNKLVKTETYEGTSSVIGAIVHFF</sequence>
<name>A0A6C0GEE6_9BACT</name>
<keyword evidence="8" id="KW-1185">Reference proteome</keyword>
<dbReference type="InterPro" id="IPR008693">
    <property type="entry name" value="MmpS"/>
</dbReference>
<protein>
    <submittedName>
        <fullName evidence="7">Uncharacterized protein</fullName>
    </submittedName>
</protein>
<keyword evidence="6" id="KW-0472">Membrane</keyword>
<dbReference type="Proteomes" id="UP000480178">
    <property type="component" value="Chromosome"/>
</dbReference>
<evidence type="ECO:0000256" key="5">
    <source>
        <dbReference type="ARBA" id="ARBA00022989"/>
    </source>
</evidence>
<dbReference type="EMBL" id="CP048222">
    <property type="protein sequence ID" value="QHT66194.1"/>
    <property type="molecule type" value="Genomic_DNA"/>
</dbReference>
<keyword evidence="5" id="KW-1133">Transmembrane helix</keyword>
<comment type="similarity">
    <text evidence="2">Belongs to the MmpS family.</text>
</comment>
<reference evidence="7 8" key="1">
    <citation type="submission" date="2020-01" db="EMBL/GenBank/DDBJ databases">
        <authorList>
            <person name="Kim M.K."/>
        </authorList>
    </citation>
    <scope>NUCLEOTIDE SEQUENCE [LARGE SCALE GENOMIC DNA]</scope>
    <source>
        <strain evidence="7 8">172606-1</strain>
    </source>
</reference>
<gene>
    <name evidence="7" type="ORF">GXP67_05690</name>
</gene>
<keyword evidence="3" id="KW-1003">Cell membrane</keyword>
<dbReference type="Pfam" id="PF05423">
    <property type="entry name" value="Mycobact_memb"/>
    <property type="match status" value="1"/>
</dbReference>
<dbReference type="GO" id="GO:0005886">
    <property type="term" value="C:plasma membrane"/>
    <property type="evidence" value="ECO:0007669"/>
    <property type="project" value="UniProtKB-SubCell"/>
</dbReference>
<dbReference type="KEGG" id="rhoz:GXP67_05690"/>
<comment type="subcellular location">
    <subcellularLocation>
        <location evidence="1">Cell membrane</location>
    </subcellularLocation>
</comment>